<proteinExistence type="predicted"/>
<reference evidence="2 3" key="1">
    <citation type="journal article" date="2018" name="Elife">
        <title>Discovery and characterization of a prevalent human gut bacterial enzyme sufficient for the inactivation of a family of plant toxins.</title>
        <authorList>
            <person name="Koppel N."/>
            <person name="Bisanz J.E."/>
            <person name="Pandelia M.E."/>
            <person name="Turnbaugh P.J."/>
            <person name="Balskus E.P."/>
        </authorList>
    </citation>
    <scope>NUCLEOTIDE SEQUENCE [LARGE SCALE GENOMIC DNA]</scope>
    <source>
        <strain evidence="2 3">3C</strain>
    </source>
</reference>
<evidence type="ECO:0000313" key="2">
    <source>
        <dbReference type="EMBL" id="RDB65236.1"/>
    </source>
</evidence>
<evidence type="ECO:0000256" key="1">
    <source>
        <dbReference type="SAM" id="MobiDB-lite"/>
    </source>
</evidence>
<dbReference type="EMBL" id="PPTS01000004">
    <property type="protein sequence ID" value="RDB65236.1"/>
    <property type="molecule type" value="Genomic_DNA"/>
</dbReference>
<dbReference type="InterPro" id="IPR014942">
    <property type="entry name" value="AbiEii"/>
</dbReference>
<dbReference type="AlphaFoldDB" id="A0A369M446"/>
<dbReference type="GeneID" id="78359592"/>
<protein>
    <submittedName>
        <fullName evidence="2">Nucleotidyl transferase AbiEii/AbiGii toxin family protein</fullName>
    </submittedName>
</protein>
<keyword evidence="2" id="KW-0808">Transferase</keyword>
<dbReference type="RefSeq" id="WP_015540582.1">
    <property type="nucleotide sequence ID" value="NZ_CABMMS010000004.1"/>
</dbReference>
<comment type="caution">
    <text evidence="2">The sequence shown here is derived from an EMBL/GenBank/DDBJ whole genome shotgun (WGS) entry which is preliminary data.</text>
</comment>
<dbReference type="OrthoDB" id="9808443at2"/>
<accession>A0A369M446</accession>
<gene>
    <name evidence="2" type="ORF">C1877_07780</name>
</gene>
<evidence type="ECO:0000313" key="3">
    <source>
        <dbReference type="Proteomes" id="UP000254000"/>
    </source>
</evidence>
<sequence length="268" mass="29690">MYLFEHLLVRLGKSGYAEAFVLKGGLLISSMTGVAQRTTMDMDTTVIGMDMDEGTVSEAVAAICAVDVADGMEYSFERIEPIREGDEYANWRAHLRARYGKIDAPVKIDITTEDEIVPGRIEYRYPLMFEEGSVRVLSYPLETVLAEKLETVVSRGIANTRGRDYYDIHTLLRLKAGEINRDSLHEAVVATASRRGSLGTMGDYEAVLGEVRRSDMMRGIWSSYVSASPYAEGHKTRGRRSRTRSNTSSSTTAGRGCAHRSAITPRAT</sequence>
<dbReference type="Proteomes" id="UP000254000">
    <property type="component" value="Unassembled WGS sequence"/>
</dbReference>
<name>A0A369M446_9ACTN</name>
<keyword evidence="3" id="KW-1185">Reference proteome</keyword>
<organism evidence="2 3">
    <name type="scientific">Gordonibacter pamelaeae</name>
    <dbReference type="NCBI Taxonomy" id="471189"/>
    <lineage>
        <taxon>Bacteria</taxon>
        <taxon>Bacillati</taxon>
        <taxon>Actinomycetota</taxon>
        <taxon>Coriobacteriia</taxon>
        <taxon>Eggerthellales</taxon>
        <taxon>Eggerthellaceae</taxon>
        <taxon>Gordonibacter</taxon>
    </lineage>
</organism>
<dbReference type="Pfam" id="PF08843">
    <property type="entry name" value="AbiEii"/>
    <property type="match status" value="1"/>
</dbReference>
<dbReference type="GO" id="GO:0016740">
    <property type="term" value="F:transferase activity"/>
    <property type="evidence" value="ECO:0007669"/>
    <property type="project" value="UniProtKB-KW"/>
</dbReference>
<feature type="region of interest" description="Disordered" evidence="1">
    <location>
        <begin position="231"/>
        <end position="268"/>
    </location>
</feature>